<sequence>MSGYEKFYEESLYPLQNGILRTLAPVCGNVLSLTGGTALSRIYFHHRYSDDLDLFGNSVEHFNEIVEASLSALENAGYQFVKGSIIRHEAYTQAVVRNGGTNLKLDFVNDVAAHFGECIAHPLYPRIDSVRNILSNKLTALYRLEPKDIADLYFIACSYQFDWAVALQEAESKEAGLDAITIADIISTFPRDMFKAIKWRITPDPGDFFKSLTIMTRDILHASPNSLAM</sequence>
<gene>
    <name evidence="1" type="ORF">SPIROBIBN47_180037</name>
</gene>
<accession>A0A3P3XH11</accession>
<proteinExistence type="predicted"/>
<organism evidence="1">
    <name type="scientific">uncultured spirochete</name>
    <dbReference type="NCBI Taxonomy" id="156406"/>
    <lineage>
        <taxon>Bacteria</taxon>
        <taxon>Pseudomonadati</taxon>
        <taxon>Spirochaetota</taxon>
        <taxon>Spirochaetia</taxon>
        <taxon>Spirochaetales</taxon>
        <taxon>environmental samples</taxon>
    </lineage>
</organism>
<dbReference type="AlphaFoldDB" id="A0A3P3XH11"/>
<evidence type="ECO:0008006" key="2">
    <source>
        <dbReference type="Google" id="ProtNLM"/>
    </source>
</evidence>
<protein>
    <recommendedName>
        <fullName evidence="2">Nucleotidyl transferase AbiEii/AbiGii toxin family protein</fullName>
    </recommendedName>
</protein>
<dbReference type="Gene3D" id="3.10.450.620">
    <property type="entry name" value="JHP933, nucleotidyltransferase-like core domain"/>
    <property type="match status" value="1"/>
</dbReference>
<reference evidence="1" key="1">
    <citation type="submission" date="2017-02" db="EMBL/GenBank/DDBJ databases">
        <authorList>
            <person name="Regsiter A."/>
            <person name="William W."/>
        </authorList>
    </citation>
    <scope>NUCLEOTIDE SEQUENCE</scope>
    <source>
        <strain evidence="1">Bib</strain>
    </source>
</reference>
<dbReference type="EMBL" id="FWDM01000010">
    <property type="protein sequence ID" value="SLM11182.1"/>
    <property type="molecule type" value="Genomic_DNA"/>
</dbReference>
<dbReference type="InterPro" id="IPR014942">
    <property type="entry name" value="AbiEii"/>
</dbReference>
<evidence type="ECO:0000313" key="1">
    <source>
        <dbReference type="EMBL" id="SLM11182.1"/>
    </source>
</evidence>
<dbReference type="Pfam" id="PF08843">
    <property type="entry name" value="AbiEii"/>
    <property type="match status" value="1"/>
</dbReference>
<name>A0A3P3XH11_9SPIR</name>